<gene>
    <name evidence="1" type="ORF">E1B28_012304</name>
</gene>
<evidence type="ECO:0000313" key="1">
    <source>
        <dbReference type="EMBL" id="KAG7088293.1"/>
    </source>
</evidence>
<reference evidence="1" key="1">
    <citation type="journal article" date="2021" name="Genome Biol. Evol.">
        <title>The assembled and annotated genome of the fairy-ring fungus Marasmius oreades.</title>
        <authorList>
            <person name="Hiltunen M."/>
            <person name="Ament-Velasquez S.L."/>
            <person name="Johannesson H."/>
        </authorList>
    </citation>
    <scope>NUCLEOTIDE SEQUENCE</scope>
    <source>
        <strain evidence="1">03SP1</strain>
    </source>
</reference>
<protein>
    <submittedName>
        <fullName evidence="1">Uncharacterized protein</fullName>
    </submittedName>
</protein>
<dbReference type="Proteomes" id="UP001049176">
    <property type="component" value="Chromosome 8"/>
</dbReference>
<sequence>MRIWCSVNEASPHPVLLADVYFLEIGSVASNLHGRVETKLARIFLIGLYNPSRFDMGRSPRFVAQLPSDHFLRRNVNEDDNQVDPLTTHHCGRLKLGAKALPNI</sequence>
<evidence type="ECO:0000313" key="2">
    <source>
        <dbReference type="Proteomes" id="UP001049176"/>
    </source>
</evidence>
<comment type="caution">
    <text evidence="1">The sequence shown here is derived from an EMBL/GenBank/DDBJ whole genome shotgun (WGS) entry which is preliminary data.</text>
</comment>
<dbReference type="KEGG" id="more:E1B28_012304"/>
<dbReference type="AlphaFoldDB" id="A0A9P7UNJ7"/>
<organism evidence="1 2">
    <name type="scientific">Marasmius oreades</name>
    <name type="common">fairy-ring Marasmius</name>
    <dbReference type="NCBI Taxonomy" id="181124"/>
    <lineage>
        <taxon>Eukaryota</taxon>
        <taxon>Fungi</taxon>
        <taxon>Dikarya</taxon>
        <taxon>Basidiomycota</taxon>
        <taxon>Agaricomycotina</taxon>
        <taxon>Agaricomycetes</taxon>
        <taxon>Agaricomycetidae</taxon>
        <taxon>Agaricales</taxon>
        <taxon>Marasmiineae</taxon>
        <taxon>Marasmiaceae</taxon>
        <taxon>Marasmius</taxon>
    </lineage>
</organism>
<name>A0A9P7UNJ7_9AGAR</name>
<dbReference type="GeneID" id="66081379"/>
<dbReference type="RefSeq" id="XP_043004764.1">
    <property type="nucleotide sequence ID" value="XM_043157397.1"/>
</dbReference>
<dbReference type="EMBL" id="CM032188">
    <property type="protein sequence ID" value="KAG7088293.1"/>
    <property type="molecule type" value="Genomic_DNA"/>
</dbReference>
<proteinExistence type="predicted"/>
<keyword evidence="2" id="KW-1185">Reference proteome</keyword>
<accession>A0A9P7UNJ7</accession>